<keyword evidence="1" id="KW-0732">Signal</keyword>
<dbReference type="AlphaFoldDB" id="A0A819XJ87"/>
<reference evidence="2" key="1">
    <citation type="submission" date="2021-02" db="EMBL/GenBank/DDBJ databases">
        <authorList>
            <person name="Nowell W R."/>
        </authorList>
    </citation>
    <scope>NUCLEOTIDE SEQUENCE</scope>
</reference>
<feature type="chain" id="PRO_5032590071" evidence="1">
    <location>
        <begin position="19"/>
        <end position="98"/>
    </location>
</feature>
<evidence type="ECO:0000256" key="1">
    <source>
        <dbReference type="SAM" id="SignalP"/>
    </source>
</evidence>
<dbReference type="EMBL" id="CAJOAY010006522">
    <property type="protein sequence ID" value="CAF4142933.1"/>
    <property type="molecule type" value="Genomic_DNA"/>
</dbReference>
<comment type="caution">
    <text evidence="2">The sequence shown here is derived from an EMBL/GenBank/DDBJ whole genome shotgun (WGS) entry which is preliminary data.</text>
</comment>
<feature type="signal peptide" evidence="1">
    <location>
        <begin position="1"/>
        <end position="18"/>
    </location>
</feature>
<organism evidence="2 3">
    <name type="scientific">Adineta steineri</name>
    <dbReference type="NCBI Taxonomy" id="433720"/>
    <lineage>
        <taxon>Eukaryota</taxon>
        <taxon>Metazoa</taxon>
        <taxon>Spiralia</taxon>
        <taxon>Gnathifera</taxon>
        <taxon>Rotifera</taxon>
        <taxon>Eurotatoria</taxon>
        <taxon>Bdelloidea</taxon>
        <taxon>Adinetida</taxon>
        <taxon>Adinetidae</taxon>
        <taxon>Adineta</taxon>
    </lineage>
</organism>
<protein>
    <submittedName>
        <fullName evidence="2">Uncharacterized protein</fullName>
    </submittedName>
</protein>
<dbReference type="Proteomes" id="UP000663881">
    <property type="component" value="Unassembled WGS sequence"/>
</dbReference>
<name>A0A819XJ87_9BILA</name>
<accession>A0A819XJ87</accession>
<evidence type="ECO:0000313" key="2">
    <source>
        <dbReference type="EMBL" id="CAF4142933.1"/>
    </source>
</evidence>
<proteinExistence type="predicted"/>
<gene>
    <name evidence="2" type="ORF">OKA104_LOCUS37852</name>
</gene>
<sequence>MNVIHASLLIVFIRSAFGGVSSSWTSQPQVNFPHSMENQYFPMKNLMTGPNSFDFSSIDAVLRNVASRNHHAIVRVYVDWPGQNLSISVPDFLWNGLT</sequence>
<evidence type="ECO:0000313" key="3">
    <source>
        <dbReference type="Proteomes" id="UP000663881"/>
    </source>
</evidence>